<dbReference type="AlphaFoldDB" id="A0A8H6N4X6"/>
<keyword evidence="1" id="KW-0472">Membrane</keyword>
<reference evidence="2" key="1">
    <citation type="journal article" date="2020" name="Phytopathology">
        <title>Genome Sequence Resources of Colletotrichum truncatum, C. plurivorum, C. musicola, and C. sojae: Four Species Pathogenic to Soybean (Glycine max).</title>
        <authorList>
            <person name="Rogerio F."/>
            <person name="Boufleur T.R."/>
            <person name="Ciampi-Guillardi M."/>
            <person name="Sukno S.A."/>
            <person name="Thon M.R."/>
            <person name="Massola Junior N.S."/>
            <person name="Baroncelli R."/>
        </authorList>
    </citation>
    <scope>NUCLEOTIDE SEQUENCE</scope>
    <source>
        <strain evidence="2">LFN00145</strain>
    </source>
</reference>
<organism evidence="2 3">
    <name type="scientific">Colletotrichum plurivorum</name>
    <dbReference type="NCBI Taxonomy" id="2175906"/>
    <lineage>
        <taxon>Eukaryota</taxon>
        <taxon>Fungi</taxon>
        <taxon>Dikarya</taxon>
        <taxon>Ascomycota</taxon>
        <taxon>Pezizomycotina</taxon>
        <taxon>Sordariomycetes</taxon>
        <taxon>Hypocreomycetidae</taxon>
        <taxon>Glomerellales</taxon>
        <taxon>Glomerellaceae</taxon>
        <taxon>Colletotrichum</taxon>
        <taxon>Colletotrichum orchidearum species complex</taxon>
    </lineage>
</organism>
<dbReference type="Proteomes" id="UP000654918">
    <property type="component" value="Unassembled WGS sequence"/>
</dbReference>
<comment type="caution">
    <text evidence="2">The sequence shown here is derived from an EMBL/GenBank/DDBJ whole genome shotgun (WGS) entry which is preliminary data.</text>
</comment>
<feature type="transmembrane region" description="Helical" evidence="1">
    <location>
        <begin position="323"/>
        <end position="343"/>
    </location>
</feature>
<name>A0A8H6N4X6_9PEZI</name>
<keyword evidence="3" id="KW-1185">Reference proteome</keyword>
<dbReference type="EMBL" id="WIGO01000271">
    <property type="protein sequence ID" value="KAF6820399.1"/>
    <property type="molecule type" value="Genomic_DNA"/>
</dbReference>
<evidence type="ECO:0000256" key="1">
    <source>
        <dbReference type="SAM" id="Phobius"/>
    </source>
</evidence>
<accession>A0A8H6N4X6</accession>
<evidence type="ECO:0000313" key="3">
    <source>
        <dbReference type="Proteomes" id="UP000654918"/>
    </source>
</evidence>
<sequence>MYEHLSDEHALSQLTPAGFECPREETRVGQRLAAVETGHVWMTGEASAAFRALNNTRTACRMDAGSRDALSGFDPGEGMLPSSAGSQRMPRRHIIYSIPSSLTFINNSMRGTSSSDQGLISSHLELSVDPAENPDTALGVAHSAHRADHHLTLPSRASLSTLQSIIITQSRPRPRKPHEQLTPISCGCGLLLCRRGRWITVVTVIEDGQPQVVPTTVPIPICQIGDGQIQGHTTPCGELPHVAKTPGSFEWLKHLSSLSLSGVFPSNLSLSGVFPSNVFLTSLFLRPGVPNVVTQFDDCVLRRPISSFLSSLLPSNIFLARRFLSSIFLPRLFLINIFLASLFPSNISLE</sequence>
<evidence type="ECO:0000313" key="2">
    <source>
        <dbReference type="EMBL" id="KAF6820399.1"/>
    </source>
</evidence>
<keyword evidence="1" id="KW-1133">Transmembrane helix</keyword>
<protein>
    <submittedName>
        <fullName evidence="2">Covalently-linked cell wall protein</fullName>
    </submittedName>
</protein>
<gene>
    <name evidence="2" type="ORF">CPLU01_12753</name>
</gene>
<keyword evidence="1" id="KW-0812">Transmembrane</keyword>
<proteinExistence type="predicted"/>